<proteinExistence type="inferred from homology"/>
<accession>A0ABW3EN93</accession>
<evidence type="ECO:0000256" key="2">
    <source>
        <dbReference type="SAM" id="MobiDB-lite"/>
    </source>
</evidence>
<feature type="region of interest" description="Disordered" evidence="2">
    <location>
        <begin position="1"/>
        <end position="30"/>
    </location>
</feature>
<protein>
    <submittedName>
        <fullName evidence="3">Asp23/Gls24 family envelope stress response protein</fullName>
    </submittedName>
</protein>
<dbReference type="EMBL" id="JBHTJA010000015">
    <property type="protein sequence ID" value="MFD0900984.1"/>
    <property type="molecule type" value="Genomic_DNA"/>
</dbReference>
<dbReference type="PANTHER" id="PTHR34297">
    <property type="entry name" value="HYPOTHETICAL CYTOSOLIC PROTEIN-RELATED"/>
    <property type="match status" value="1"/>
</dbReference>
<keyword evidence="4" id="KW-1185">Reference proteome</keyword>
<evidence type="ECO:0000256" key="1">
    <source>
        <dbReference type="ARBA" id="ARBA00005721"/>
    </source>
</evidence>
<dbReference type="RefSeq" id="WP_378298022.1">
    <property type="nucleotide sequence ID" value="NZ_JBHTJA010000015.1"/>
</dbReference>
<dbReference type="Pfam" id="PF03780">
    <property type="entry name" value="Asp23"/>
    <property type="match status" value="1"/>
</dbReference>
<dbReference type="InterPro" id="IPR005531">
    <property type="entry name" value="Asp23"/>
</dbReference>
<comment type="caution">
    <text evidence="3">The sequence shown here is derived from an EMBL/GenBank/DDBJ whole genome shotgun (WGS) entry which is preliminary data.</text>
</comment>
<comment type="similarity">
    <text evidence="1">Belongs to the asp23 family.</text>
</comment>
<organism evidence="3 4">
    <name type="scientific">Actinomadura sediminis</name>
    <dbReference type="NCBI Taxonomy" id="1038904"/>
    <lineage>
        <taxon>Bacteria</taxon>
        <taxon>Bacillati</taxon>
        <taxon>Actinomycetota</taxon>
        <taxon>Actinomycetes</taxon>
        <taxon>Streptosporangiales</taxon>
        <taxon>Thermomonosporaceae</taxon>
        <taxon>Actinomadura</taxon>
    </lineage>
</organism>
<dbReference type="Proteomes" id="UP001596972">
    <property type="component" value="Unassembled WGS sequence"/>
</dbReference>
<name>A0ABW3EN93_9ACTN</name>
<sequence length="135" mass="14611">MTAPPDAGEDAREDAREDAPSGERGETRISDRAVARIVARAAGEVEESGGLGRSLLGVSVPGRRAARTEVRVDGDIVTARVALSVTYPMPVRETARRVRDNVRERVEALTGLTVRQVDVDVAELDQPPARERTVR</sequence>
<evidence type="ECO:0000313" key="4">
    <source>
        <dbReference type="Proteomes" id="UP001596972"/>
    </source>
</evidence>
<gene>
    <name evidence="3" type="ORF">ACFQ11_11325</name>
</gene>
<feature type="compositionally biased region" description="Basic and acidic residues" evidence="2">
    <location>
        <begin position="9"/>
        <end position="30"/>
    </location>
</feature>
<evidence type="ECO:0000313" key="3">
    <source>
        <dbReference type="EMBL" id="MFD0900984.1"/>
    </source>
</evidence>
<reference evidence="4" key="1">
    <citation type="journal article" date="2019" name="Int. J. Syst. Evol. Microbiol.">
        <title>The Global Catalogue of Microorganisms (GCM) 10K type strain sequencing project: providing services to taxonomists for standard genome sequencing and annotation.</title>
        <authorList>
            <consortium name="The Broad Institute Genomics Platform"/>
            <consortium name="The Broad Institute Genome Sequencing Center for Infectious Disease"/>
            <person name="Wu L."/>
            <person name="Ma J."/>
        </authorList>
    </citation>
    <scope>NUCLEOTIDE SEQUENCE [LARGE SCALE GENOMIC DNA]</scope>
    <source>
        <strain evidence="4">JCM 31202</strain>
    </source>
</reference>